<keyword evidence="3" id="KW-1185">Reference proteome</keyword>
<keyword evidence="1" id="KW-0560">Oxidoreductase</keyword>
<dbReference type="OrthoDB" id="191139at2759"/>
<dbReference type="InterPro" id="IPR002347">
    <property type="entry name" value="SDR_fam"/>
</dbReference>
<dbReference type="AlphaFoldDB" id="A0A9P4TWX5"/>
<evidence type="ECO:0000256" key="1">
    <source>
        <dbReference type="ARBA" id="ARBA00023002"/>
    </source>
</evidence>
<name>A0A9P4TWX5_9PEZI</name>
<dbReference type="PANTHER" id="PTHR43157:SF31">
    <property type="entry name" value="PHOSPHATIDYLINOSITOL-GLYCAN BIOSYNTHESIS CLASS F PROTEIN"/>
    <property type="match status" value="1"/>
</dbReference>
<dbReference type="SUPFAM" id="SSF51735">
    <property type="entry name" value="NAD(P)-binding Rossmann-fold domains"/>
    <property type="match status" value="1"/>
</dbReference>
<dbReference type="PRINTS" id="PR00081">
    <property type="entry name" value="GDHRDH"/>
</dbReference>
<evidence type="ECO:0000313" key="2">
    <source>
        <dbReference type="EMBL" id="KAF2427732.1"/>
    </source>
</evidence>
<comment type="caution">
    <text evidence="2">The sequence shown here is derived from an EMBL/GenBank/DDBJ whole genome shotgun (WGS) entry which is preliminary data.</text>
</comment>
<protein>
    <submittedName>
        <fullName evidence="2">Short-chain dehydrogenase</fullName>
    </submittedName>
</protein>
<reference evidence="2" key="1">
    <citation type="journal article" date="2020" name="Stud. Mycol.">
        <title>101 Dothideomycetes genomes: a test case for predicting lifestyles and emergence of pathogens.</title>
        <authorList>
            <person name="Haridas S."/>
            <person name="Albert R."/>
            <person name="Binder M."/>
            <person name="Bloem J."/>
            <person name="Labutti K."/>
            <person name="Salamov A."/>
            <person name="Andreopoulos B."/>
            <person name="Baker S."/>
            <person name="Barry K."/>
            <person name="Bills G."/>
            <person name="Bluhm B."/>
            <person name="Cannon C."/>
            <person name="Castanera R."/>
            <person name="Culley D."/>
            <person name="Daum C."/>
            <person name="Ezra D."/>
            <person name="Gonzalez J."/>
            <person name="Henrissat B."/>
            <person name="Kuo A."/>
            <person name="Liang C."/>
            <person name="Lipzen A."/>
            <person name="Lutzoni F."/>
            <person name="Magnuson J."/>
            <person name="Mondo S."/>
            <person name="Nolan M."/>
            <person name="Ohm R."/>
            <person name="Pangilinan J."/>
            <person name="Park H.-J."/>
            <person name="Ramirez L."/>
            <person name="Alfaro M."/>
            <person name="Sun H."/>
            <person name="Tritt A."/>
            <person name="Yoshinaga Y."/>
            <person name="Zwiers L.-H."/>
            <person name="Turgeon B."/>
            <person name="Goodwin S."/>
            <person name="Spatafora J."/>
            <person name="Crous P."/>
            <person name="Grigoriev I."/>
        </authorList>
    </citation>
    <scope>NUCLEOTIDE SEQUENCE</scope>
    <source>
        <strain evidence="2">CBS 130266</strain>
    </source>
</reference>
<accession>A0A9P4TWX5</accession>
<dbReference type="Pfam" id="PF00106">
    <property type="entry name" value="adh_short"/>
    <property type="match status" value="1"/>
</dbReference>
<dbReference type="EMBL" id="MU007058">
    <property type="protein sequence ID" value="KAF2427732.1"/>
    <property type="molecule type" value="Genomic_DNA"/>
</dbReference>
<dbReference type="PANTHER" id="PTHR43157">
    <property type="entry name" value="PHOSPHATIDYLINOSITOL-GLYCAN BIOSYNTHESIS CLASS F PROTEIN-RELATED"/>
    <property type="match status" value="1"/>
</dbReference>
<sequence>MLSHFKFETTANKAAEALSTNIKGKTVLITGATIGGLGFETARAISHHSPKLLILAGRNSKNNDDAKAALLKESPDVEVRTLLLDLGSFAKVREAAEVVRGWDEGLVVDVLVNNAAIKYNKTVDGIEDKFATNHLGVFLFTNLILDRMIKAGAGARIIVLSSRGHQRSEIRWDNWNWSDGKTYDAPQAYGQSKTANILFAVFLALKLISKGILAYSVHPGGIATNLGRQLPVEELRKMGVLNKDDKPIDTAYLRWKSIPQGASRTVVAAFDPSIVDRSGAYLQDGHIDDEAVAAYASDMGNAEKLWKVSEELVGQEFSL</sequence>
<dbReference type="InterPro" id="IPR036291">
    <property type="entry name" value="NAD(P)-bd_dom_sf"/>
</dbReference>
<dbReference type="Proteomes" id="UP000800235">
    <property type="component" value="Unassembled WGS sequence"/>
</dbReference>
<evidence type="ECO:0000313" key="3">
    <source>
        <dbReference type="Proteomes" id="UP000800235"/>
    </source>
</evidence>
<dbReference type="Gene3D" id="3.40.50.720">
    <property type="entry name" value="NAD(P)-binding Rossmann-like Domain"/>
    <property type="match status" value="1"/>
</dbReference>
<gene>
    <name evidence="2" type="ORF">EJ08DRAFT_671598</name>
</gene>
<dbReference type="GO" id="GO:0016491">
    <property type="term" value="F:oxidoreductase activity"/>
    <property type="evidence" value="ECO:0007669"/>
    <property type="project" value="UniProtKB-KW"/>
</dbReference>
<organism evidence="2 3">
    <name type="scientific">Tothia fuscella</name>
    <dbReference type="NCBI Taxonomy" id="1048955"/>
    <lineage>
        <taxon>Eukaryota</taxon>
        <taxon>Fungi</taxon>
        <taxon>Dikarya</taxon>
        <taxon>Ascomycota</taxon>
        <taxon>Pezizomycotina</taxon>
        <taxon>Dothideomycetes</taxon>
        <taxon>Pleosporomycetidae</taxon>
        <taxon>Venturiales</taxon>
        <taxon>Cylindrosympodiaceae</taxon>
        <taxon>Tothia</taxon>
    </lineage>
</organism>
<proteinExistence type="predicted"/>